<dbReference type="RefSeq" id="WP_103931154.1">
    <property type="nucleotide sequence ID" value="NZ_FNVA01000001.1"/>
</dbReference>
<dbReference type="SMART" id="SM00100">
    <property type="entry name" value="cNMP"/>
    <property type="match status" value="1"/>
</dbReference>
<dbReference type="Gene3D" id="2.60.120.10">
    <property type="entry name" value="Jelly Rolls"/>
    <property type="match status" value="1"/>
</dbReference>
<dbReference type="InterPro" id="IPR036188">
    <property type="entry name" value="FAD/NAD-bd_sf"/>
</dbReference>
<dbReference type="AlphaFoldDB" id="A0A1H5SHX1"/>
<dbReference type="Pfam" id="PF00027">
    <property type="entry name" value="cNMP_binding"/>
    <property type="match status" value="1"/>
</dbReference>
<dbReference type="InterPro" id="IPR014710">
    <property type="entry name" value="RmlC-like_jellyroll"/>
</dbReference>
<protein>
    <submittedName>
        <fullName evidence="4">Thioredoxin reductase (NADPH)</fullName>
    </submittedName>
</protein>
<dbReference type="InterPro" id="IPR000595">
    <property type="entry name" value="cNMP-bd_dom"/>
</dbReference>
<dbReference type="SUPFAM" id="SSF51905">
    <property type="entry name" value="FAD/NAD(P)-binding domain"/>
    <property type="match status" value="1"/>
</dbReference>
<name>A0A1H5SHX1_9BACT</name>
<evidence type="ECO:0000313" key="4">
    <source>
        <dbReference type="EMBL" id="SEF49337.1"/>
    </source>
</evidence>
<evidence type="ECO:0000313" key="5">
    <source>
        <dbReference type="Proteomes" id="UP000236728"/>
    </source>
</evidence>
<dbReference type="SUPFAM" id="SSF51206">
    <property type="entry name" value="cAMP-binding domain-like"/>
    <property type="match status" value="1"/>
</dbReference>
<keyword evidence="2" id="KW-0560">Oxidoreductase</keyword>
<keyword evidence="5" id="KW-1185">Reference proteome</keyword>
<dbReference type="Pfam" id="PF07992">
    <property type="entry name" value="Pyr_redox_2"/>
    <property type="match status" value="1"/>
</dbReference>
<dbReference type="Gene3D" id="3.50.50.60">
    <property type="entry name" value="FAD/NAD(P)-binding domain"/>
    <property type="match status" value="2"/>
</dbReference>
<dbReference type="PRINTS" id="PR00469">
    <property type="entry name" value="PNDRDTASEII"/>
</dbReference>
<dbReference type="PRINTS" id="PR00368">
    <property type="entry name" value="FADPNR"/>
</dbReference>
<evidence type="ECO:0000259" key="3">
    <source>
        <dbReference type="PROSITE" id="PS50042"/>
    </source>
</evidence>
<evidence type="ECO:0000256" key="2">
    <source>
        <dbReference type="ARBA" id="ARBA00023002"/>
    </source>
</evidence>
<reference evidence="4 5" key="1">
    <citation type="submission" date="2016-10" db="EMBL/GenBank/DDBJ databases">
        <authorList>
            <person name="de Groot N.N."/>
        </authorList>
    </citation>
    <scope>NUCLEOTIDE SEQUENCE [LARGE SCALE GENOMIC DNA]</scope>
    <source>
        <strain evidence="4 5">DSM 22489</strain>
    </source>
</reference>
<dbReference type="InterPro" id="IPR023753">
    <property type="entry name" value="FAD/NAD-binding_dom"/>
</dbReference>
<gene>
    <name evidence="4" type="ORF">SAMN05421819_0181</name>
</gene>
<proteinExistence type="predicted"/>
<dbReference type="InterPro" id="IPR050097">
    <property type="entry name" value="Ferredoxin-NADP_redctase_2"/>
</dbReference>
<sequence length="564" mass="62060">MITGEELRICKVFECLDAAERDRLATKAADIYVRPDEYLIREGETAHFFVLLEGRMKLYKEVMGRDKFIDEVKYAAGDFFGEVPILLGSASLASLQAATWCRVARFDRQQFQELIQDSEKCSAVIMQAMNSRLLRVQQYAMETPSARVLVVGSQYDTDCRDIRTFLAMNRIPYEWLDRDNEADRIPSCMPKDVDGPAVVVDHAFWVPQPPTVRKVAQALGIRTHPTKPMYDVVIVGGGPAGLAAAVYGASEGLCVLLVERNAAGGQAGTSTRIENYLGFPNGVSGDELSEKALRQATRFGAEMVLTRTVVNIEAMTIDHGGHGYCVELDGGDRVQTRTVILATGVDWRRLEAPGVEDLIGRGVLYGAARTESQTVIGKDVFIVGGGNSAGQAAMYFTNYARSVTMLVRGPKVEFTMSQYLVDQLAKKCNVSIETNTVVVEATGDGHLESLTTQTKDEAPYTRKADALFVMIGADANTSWLPKGIERDERGYICTGRDVVDLPGWDNRRRTPYMLETNMPGFFCAGDVRHESIKRVSSGVGEGSMAIAFVHQYLALDDHARLKAS</sequence>
<accession>A0A1H5SHX1</accession>
<dbReference type="CDD" id="cd00038">
    <property type="entry name" value="CAP_ED"/>
    <property type="match status" value="1"/>
</dbReference>
<dbReference type="InterPro" id="IPR018490">
    <property type="entry name" value="cNMP-bd_dom_sf"/>
</dbReference>
<feature type="domain" description="Cyclic nucleotide-binding" evidence="3">
    <location>
        <begin position="12"/>
        <end position="115"/>
    </location>
</feature>
<keyword evidence="1" id="KW-0285">Flavoprotein</keyword>
<organism evidence="4 5">
    <name type="scientific">Bryocella elongata</name>
    <dbReference type="NCBI Taxonomy" id="863522"/>
    <lineage>
        <taxon>Bacteria</taxon>
        <taxon>Pseudomonadati</taxon>
        <taxon>Acidobacteriota</taxon>
        <taxon>Terriglobia</taxon>
        <taxon>Terriglobales</taxon>
        <taxon>Acidobacteriaceae</taxon>
        <taxon>Bryocella</taxon>
    </lineage>
</organism>
<dbReference type="PANTHER" id="PTHR48105">
    <property type="entry name" value="THIOREDOXIN REDUCTASE 1-RELATED-RELATED"/>
    <property type="match status" value="1"/>
</dbReference>
<dbReference type="GO" id="GO:0016491">
    <property type="term" value="F:oxidoreductase activity"/>
    <property type="evidence" value="ECO:0007669"/>
    <property type="project" value="UniProtKB-KW"/>
</dbReference>
<dbReference type="EMBL" id="FNVA01000001">
    <property type="protein sequence ID" value="SEF49337.1"/>
    <property type="molecule type" value="Genomic_DNA"/>
</dbReference>
<dbReference type="OrthoDB" id="109585at2"/>
<evidence type="ECO:0000256" key="1">
    <source>
        <dbReference type="ARBA" id="ARBA00022630"/>
    </source>
</evidence>
<dbReference type="Proteomes" id="UP000236728">
    <property type="component" value="Unassembled WGS sequence"/>
</dbReference>
<dbReference type="PROSITE" id="PS50042">
    <property type="entry name" value="CNMP_BINDING_3"/>
    <property type="match status" value="1"/>
</dbReference>